<evidence type="ECO:0000313" key="4">
    <source>
        <dbReference type="Proteomes" id="UP000571701"/>
    </source>
</evidence>
<dbReference type="RefSeq" id="WP_182105706.1">
    <property type="nucleotide sequence ID" value="NZ_JACFYF010000001.1"/>
</dbReference>
<dbReference type="PANTHER" id="PTHR43581">
    <property type="entry name" value="ATP/GTP PHOSPHATASE"/>
    <property type="match status" value="1"/>
</dbReference>
<name>A0A7W2FMU0_9VIBR</name>
<feature type="domain" description="Endonuclease GajA/Old nuclease/RecF-like AAA" evidence="1">
    <location>
        <begin position="4"/>
        <end position="315"/>
    </location>
</feature>
<dbReference type="SUPFAM" id="SSF52540">
    <property type="entry name" value="P-loop containing nucleoside triphosphate hydrolases"/>
    <property type="match status" value="1"/>
</dbReference>
<sequence>MKTITKIQLRNFKKYQEFNVDFDPELNILIGDNEAGKSTILTAIELVLSGSKNRVETAGLDTLFNTSVVQDFLASDKKLENLPVLIAELHLNEQDNPSLNGRNNIDGIKTDGLRLICEPNEELSYEIAQVLTQPEANFPFEYYSIKFVTFSGEAYTGYRKFLKYLTLDSSQINNEYATKEYVKTVYESHVEQPQRIGLQNDYRQQKTNFKENNLKPINDRLSSYQFAIRSGTKSNLETDLTITEDDVPIENKGKGRQCFIKTEFALQRSNPDQDLDVLLLEEPENHLSHTNMKKLVDRISKSEAKQIFIATHSSLISTRLDLRRTVFMNSKSTDPLLLKDLPSDTAKFFMKAPDNNVLEFVMSPKVILVEGDAEYMLIEQLYKSATGSTPEQDDVHIISVGGTSFKRYLDIAKLLGIKVAVIRDNDGDHQTNCVDGFVDYTADNMQVFYDDDDNNWTFEICMLAANFKVCDELFTKKLRKKPKKNEKTTLPEYMLSHKADVAFEMLDKKANELVSPDYITRAFVWINE</sequence>
<protein>
    <submittedName>
        <fullName evidence="3">AAA family ATPase</fullName>
    </submittedName>
</protein>
<dbReference type="Gene3D" id="3.40.50.300">
    <property type="entry name" value="P-loop containing nucleotide triphosphate hydrolases"/>
    <property type="match status" value="1"/>
</dbReference>
<dbReference type="Pfam" id="PF20469">
    <property type="entry name" value="OLD-like_TOPRIM"/>
    <property type="match status" value="1"/>
</dbReference>
<dbReference type="InterPro" id="IPR034139">
    <property type="entry name" value="TOPRIM_OLD"/>
</dbReference>
<evidence type="ECO:0000259" key="2">
    <source>
        <dbReference type="Pfam" id="PF20469"/>
    </source>
</evidence>
<accession>A0A7W2FMU0</accession>
<gene>
    <name evidence="3" type="ORF">H2O73_01180</name>
</gene>
<dbReference type="Proteomes" id="UP000571701">
    <property type="component" value="Unassembled WGS sequence"/>
</dbReference>
<organism evidence="3 4">
    <name type="scientific">Vibrio marinisediminis</name>
    <dbReference type="NCBI Taxonomy" id="2758441"/>
    <lineage>
        <taxon>Bacteria</taxon>
        <taxon>Pseudomonadati</taxon>
        <taxon>Pseudomonadota</taxon>
        <taxon>Gammaproteobacteria</taxon>
        <taxon>Vibrionales</taxon>
        <taxon>Vibrionaceae</taxon>
        <taxon>Vibrio</taxon>
    </lineage>
</organism>
<reference evidence="3 4" key="1">
    <citation type="submission" date="2020-07" db="EMBL/GenBank/DDBJ databases">
        <title>Vibrio marinisediminis sp. nov., isolated from marine sediment.</title>
        <authorList>
            <person name="Ji X."/>
        </authorList>
    </citation>
    <scope>NUCLEOTIDE SEQUENCE [LARGE SCALE GENOMIC DNA]</scope>
    <source>
        <strain evidence="3 4">404</strain>
    </source>
</reference>
<evidence type="ECO:0000313" key="3">
    <source>
        <dbReference type="EMBL" id="MBA5760938.1"/>
    </source>
</evidence>
<keyword evidence="4" id="KW-1185">Reference proteome</keyword>
<dbReference type="PANTHER" id="PTHR43581:SF4">
    <property type="entry name" value="ATP_GTP PHOSPHATASE"/>
    <property type="match status" value="1"/>
</dbReference>
<dbReference type="InterPro" id="IPR041685">
    <property type="entry name" value="AAA_GajA/Old/RecF-like"/>
</dbReference>
<dbReference type="AlphaFoldDB" id="A0A7W2FMU0"/>
<dbReference type="CDD" id="cd01026">
    <property type="entry name" value="TOPRIM_OLD"/>
    <property type="match status" value="1"/>
</dbReference>
<feature type="domain" description="OLD protein-like TOPRIM" evidence="2">
    <location>
        <begin position="363"/>
        <end position="426"/>
    </location>
</feature>
<dbReference type="InterPro" id="IPR051396">
    <property type="entry name" value="Bact_Antivir_Def_Nuclease"/>
</dbReference>
<dbReference type="InterPro" id="IPR027417">
    <property type="entry name" value="P-loop_NTPase"/>
</dbReference>
<comment type="caution">
    <text evidence="3">The sequence shown here is derived from an EMBL/GenBank/DDBJ whole genome shotgun (WGS) entry which is preliminary data.</text>
</comment>
<proteinExistence type="predicted"/>
<dbReference type="Pfam" id="PF13175">
    <property type="entry name" value="AAA_15"/>
    <property type="match status" value="1"/>
</dbReference>
<evidence type="ECO:0000259" key="1">
    <source>
        <dbReference type="Pfam" id="PF13175"/>
    </source>
</evidence>
<dbReference type="EMBL" id="JACFYF010000001">
    <property type="protein sequence ID" value="MBA5760938.1"/>
    <property type="molecule type" value="Genomic_DNA"/>
</dbReference>